<name>A0A1J5RDK4_9ZZZZ</name>
<dbReference type="AlphaFoldDB" id="A0A1J5RDK4"/>
<proteinExistence type="predicted"/>
<organism evidence="1">
    <name type="scientific">mine drainage metagenome</name>
    <dbReference type="NCBI Taxonomy" id="410659"/>
    <lineage>
        <taxon>unclassified sequences</taxon>
        <taxon>metagenomes</taxon>
        <taxon>ecological metagenomes</taxon>
    </lineage>
</organism>
<accession>A0A1J5RDK4</accession>
<evidence type="ECO:0000313" key="1">
    <source>
        <dbReference type="EMBL" id="OIQ87715.1"/>
    </source>
</evidence>
<sequence length="93" mass="10575">MLDATPPRALLALLITGRLLQWRGTRVHCESGEHYPEAVLRKVRALPPEERNALRETVRFLLSTDLRYSPFESLSHYQQQLDVAPGGAARHDD</sequence>
<reference evidence="1" key="1">
    <citation type="submission" date="2016-10" db="EMBL/GenBank/DDBJ databases">
        <title>Sequence of Gallionella enrichment culture.</title>
        <authorList>
            <person name="Poehlein A."/>
            <person name="Muehling M."/>
            <person name="Daniel R."/>
        </authorList>
    </citation>
    <scope>NUCLEOTIDE SEQUENCE</scope>
</reference>
<protein>
    <submittedName>
        <fullName evidence="1">Uncharacterized protein</fullName>
    </submittedName>
</protein>
<gene>
    <name evidence="1" type="ORF">GALL_304280</name>
</gene>
<dbReference type="EMBL" id="MLJW01000408">
    <property type="protein sequence ID" value="OIQ87715.1"/>
    <property type="molecule type" value="Genomic_DNA"/>
</dbReference>
<comment type="caution">
    <text evidence="1">The sequence shown here is derived from an EMBL/GenBank/DDBJ whole genome shotgun (WGS) entry which is preliminary data.</text>
</comment>